<evidence type="ECO:0000259" key="1">
    <source>
        <dbReference type="Pfam" id="PF01863"/>
    </source>
</evidence>
<dbReference type="Proteomes" id="UP000251647">
    <property type="component" value="Unassembled WGS sequence"/>
</dbReference>
<dbReference type="OrthoDB" id="9811177at2"/>
<reference evidence="2 3" key="1">
    <citation type="submission" date="2018-06" db="EMBL/GenBank/DDBJ databases">
        <authorList>
            <consortium name="Pathogen Informatics"/>
            <person name="Doyle S."/>
        </authorList>
    </citation>
    <scope>NUCLEOTIDE SEQUENCE [LARGE SCALE GENOMIC DNA]</scope>
    <source>
        <strain evidence="2 3">NCTC11647</strain>
    </source>
</reference>
<protein>
    <submittedName>
        <fullName evidence="2">Protein of uncharacterized function DUF45</fullName>
    </submittedName>
</protein>
<dbReference type="Pfam" id="PF01863">
    <property type="entry name" value="YgjP-like"/>
    <property type="match status" value="1"/>
</dbReference>
<proteinExistence type="predicted"/>
<accession>A0A2T3QK88</accession>
<dbReference type="PANTHER" id="PTHR30399">
    <property type="entry name" value="UNCHARACTERIZED PROTEIN YGJP"/>
    <property type="match status" value="1"/>
</dbReference>
<dbReference type="EMBL" id="UATL01000001">
    <property type="protein sequence ID" value="SPY27386.1"/>
    <property type="molecule type" value="Genomic_DNA"/>
</dbReference>
<dbReference type="AlphaFoldDB" id="A0A2T3QK88"/>
<gene>
    <name evidence="2" type="ORF">NCTC11647_00429</name>
</gene>
<dbReference type="InterPro" id="IPR002725">
    <property type="entry name" value="YgjP-like_metallopeptidase"/>
</dbReference>
<dbReference type="PANTHER" id="PTHR30399:SF1">
    <property type="entry name" value="UTP PYROPHOSPHATASE"/>
    <property type="match status" value="1"/>
</dbReference>
<dbReference type="Gene3D" id="3.30.2010.10">
    <property type="entry name" value="Metalloproteases ('zincins'), catalytic domain"/>
    <property type="match status" value="1"/>
</dbReference>
<evidence type="ECO:0000313" key="2">
    <source>
        <dbReference type="EMBL" id="SPY27386.1"/>
    </source>
</evidence>
<evidence type="ECO:0000313" key="3">
    <source>
        <dbReference type="Proteomes" id="UP000251647"/>
    </source>
</evidence>
<dbReference type="CDD" id="cd07344">
    <property type="entry name" value="M48_yhfN_like"/>
    <property type="match status" value="1"/>
</dbReference>
<dbReference type="RefSeq" id="WP_005300997.1">
    <property type="nucleotide sequence ID" value="NZ_PYOG01000009.1"/>
</dbReference>
<feature type="domain" description="YgjP-like metallopeptidase" evidence="1">
    <location>
        <begin position="16"/>
        <end position="220"/>
    </location>
</feature>
<dbReference type="InterPro" id="IPR053136">
    <property type="entry name" value="UTP_pyrophosphatase-like"/>
</dbReference>
<organism evidence="2 3">
    <name type="scientific">Photobacterium damselae</name>
    <dbReference type="NCBI Taxonomy" id="38293"/>
    <lineage>
        <taxon>Bacteria</taxon>
        <taxon>Pseudomonadati</taxon>
        <taxon>Pseudomonadota</taxon>
        <taxon>Gammaproteobacteria</taxon>
        <taxon>Vibrionales</taxon>
        <taxon>Vibrionaceae</taxon>
        <taxon>Photobacterium</taxon>
    </lineage>
</organism>
<name>A0A2T3QK88_PHODM</name>
<sequence length="226" mass="26731">MQYKDIKYSLKQSKRKTTSILIERDGSVTVLAPESYDIEKVESIVEEKRSWIYRNLAEWEDLNRTKVEREFVSGEGFPYLGRNYRLKLVDEQKEDLILKNGYFLMRRDKTGYGSELFKHFYRTKGLSRISKRVEHFAPKLGVDYRAIRVMDLQHHWASCSPKGDLNFHWRCLMAPLVVLDYIVVHELAHRIEPNHSAAFWNIVDKIMPDYQKHVSWLKHNGAGLDL</sequence>